<dbReference type="InterPro" id="IPR002048">
    <property type="entry name" value="EF_hand_dom"/>
</dbReference>
<dbReference type="InterPro" id="IPR011992">
    <property type="entry name" value="EF-hand-dom_pair"/>
</dbReference>
<dbReference type="SMART" id="SM00054">
    <property type="entry name" value="EFh"/>
    <property type="match status" value="2"/>
</dbReference>
<dbReference type="Gene3D" id="1.10.238.10">
    <property type="entry name" value="EF-hand"/>
    <property type="match status" value="1"/>
</dbReference>
<feature type="domain" description="EF-hand" evidence="9">
    <location>
        <begin position="104"/>
        <end position="139"/>
    </location>
</feature>
<dbReference type="AlphaFoldDB" id="A0A833YHF4"/>
<accession>A0A833YHF4</accession>
<protein>
    <submittedName>
        <fullName evidence="10">Calpain 8</fullName>
    </submittedName>
</protein>
<name>A0A833YHF4_9CHIR</name>
<keyword evidence="7" id="KW-0472">Membrane</keyword>
<evidence type="ECO:0000256" key="2">
    <source>
        <dbReference type="ARBA" id="ARBA00004496"/>
    </source>
</evidence>
<dbReference type="Pfam" id="PF13202">
    <property type="entry name" value="EF-hand_5"/>
    <property type="match status" value="1"/>
</dbReference>
<evidence type="ECO:0000259" key="9">
    <source>
        <dbReference type="PROSITE" id="PS50222"/>
    </source>
</evidence>
<dbReference type="FunFam" id="1.10.238.10:FF:000099">
    <property type="entry name" value="calpain-2 catalytic subunit"/>
    <property type="match status" value="1"/>
</dbReference>
<evidence type="ECO:0000256" key="5">
    <source>
        <dbReference type="ARBA" id="ARBA00022737"/>
    </source>
</evidence>
<evidence type="ECO:0000256" key="3">
    <source>
        <dbReference type="ARBA" id="ARBA00022490"/>
    </source>
</evidence>
<organism evidence="10 11">
    <name type="scientific">Phyllostomus discolor</name>
    <name type="common">pale spear-nosed bat</name>
    <dbReference type="NCBI Taxonomy" id="89673"/>
    <lineage>
        <taxon>Eukaryota</taxon>
        <taxon>Metazoa</taxon>
        <taxon>Chordata</taxon>
        <taxon>Craniata</taxon>
        <taxon>Vertebrata</taxon>
        <taxon>Euteleostomi</taxon>
        <taxon>Mammalia</taxon>
        <taxon>Eutheria</taxon>
        <taxon>Laurasiatheria</taxon>
        <taxon>Chiroptera</taxon>
        <taxon>Yangochiroptera</taxon>
        <taxon>Phyllostomidae</taxon>
        <taxon>Phyllostominae</taxon>
        <taxon>Phyllostomus</taxon>
    </lineage>
</organism>
<feature type="region of interest" description="Disordered" evidence="8">
    <location>
        <begin position="15"/>
        <end position="35"/>
    </location>
</feature>
<dbReference type="SUPFAM" id="SSF47473">
    <property type="entry name" value="EF-hand"/>
    <property type="match status" value="1"/>
</dbReference>
<dbReference type="GO" id="GO:0005509">
    <property type="term" value="F:calcium ion binding"/>
    <property type="evidence" value="ECO:0007669"/>
    <property type="project" value="InterPro"/>
</dbReference>
<keyword evidence="3" id="KW-0963">Cytoplasm</keyword>
<keyword evidence="6" id="KW-0106">Calcium</keyword>
<keyword evidence="4" id="KW-0479">Metal-binding</keyword>
<evidence type="ECO:0000313" key="10">
    <source>
        <dbReference type="EMBL" id="KAF6073126.1"/>
    </source>
</evidence>
<dbReference type="GO" id="GO:0012505">
    <property type="term" value="C:endomembrane system"/>
    <property type="evidence" value="ECO:0007669"/>
    <property type="project" value="UniProtKB-SubCell"/>
</dbReference>
<evidence type="ECO:0000313" key="11">
    <source>
        <dbReference type="Proteomes" id="UP000664940"/>
    </source>
</evidence>
<evidence type="ECO:0000256" key="6">
    <source>
        <dbReference type="ARBA" id="ARBA00022837"/>
    </source>
</evidence>
<dbReference type="PANTHER" id="PTHR46735">
    <property type="entry name" value="CALPAIN, SMALL SUBUNIT 1 A-RELATED"/>
    <property type="match status" value="1"/>
</dbReference>
<evidence type="ECO:0000256" key="8">
    <source>
        <dbReference type="SAM" id="MobiDB-lite"/>
    </source>
</evidence>
<proteinExistence type="predicted"/>
<evidence type="ECO:0000256" key="1">
    <source>
        <dbReference type="ARBA" id="ARBA00004308"/>
    </source>
</evidence>
<comment type="caution">
    <text evidence="10">The sequence shown here is derived from an EMBL/GenBank/DDBJ whole genome shotgun (WGS) entry which is preliminary data.</text>
</comment>
<sequence>MFALSLPSYSREMGDVVAGKPHEPHPSEGDQDDGQIRSLVGKLAGKGSEISARDLRAVLNEAFSTRMDIKFDGFDINTCREMVSLMDSNGTGTLEFAEFKTLWLKIQKYLEIYLETDDNHSGTIDAHEMRTALRKAGEGAPCRQGFTLSNQVQQGIATRYACGKLSIDFDGFVACMIRLETLFKLFALLDKDQDGAVQLSLAEWLCCALV</sequence>
<dbReference type="PROSITE" id="PS00018">
    <property type="entry name" value="EF_HAND_1"/>
    <property type="match status" value="1"/>
</dbReference>
<dbReference type="GO" id="GO:0110158">
    <property type="term" value="C:calpain complex"/>
    <property type="evidence" value="ECO:0007669"/>
    <property type="project" value="TreeGrafter"/>
</dbReference>
<dbReference type="PROSITE" id="PS50222">
    <property type="entry name" value="EF_HAND_2"/>
    <property type="match status" value="1"/>
</dbReference>
<dbReference type="InterPro" id="IPR018247">
    <property type="entry name" value="EF_Hand_1_Ca_BS"/>
</dbReference>
<keyword evidence="5" id="KW-0677">Repeat</keyword>
<evidence type="ECO:0000256" key="7">
    <source>
        <dbReference type="ARBA" id="ARBA00023136"/>
    </source>
</evidence>
<evidence type="ECO:0000256" key="4">
    <source>
        <dbReference type="ARBA" id="ARBA00022723"/>
    </source>
</evidence>
<gene>
    <name evidence="10" type="ORF">HJG60_002052</name>
</gene>
<reference evidence="10 11" key="1">
    <citation type="journal article" date="2020" name="Nature">
        <title>Six reference-quality genomes reveal evolution of bat adaptations.</title>
        <authorList>
            <person name="Jebb D."/>
            <person name="Huang Z."/>
            <person name="Pippel M."/>
            <person name="Hughes G.M."/>
            <person name="Lavrichenko K."/>
            <person name="Devanna P."/>
            <person name="Winkler S."/>
            <person name="Jermiin L.S."/>
            <person name="Skirmuntt E.C."/>
            <person name="Katzourakis A."/>
            <person name="Burkitt-Gray L."/>
            <person name="Ray D.A."/>
            <person name="Sullivan K.A.M."/>
            <person name="Roscito J.G."/>
            <person name="Kirilenko B.M."/>
            <person name="Davalos L.M."/>
            <person name="Corthals A.P."/>
            <person name="Power M.L."/>
            <person name="Jones G."/>
            <person name="Ransome R.D."/>
            <person name="Dechmann D.K.N."/>
            <person name="Locatelli A.G."/>
            <person name="Puechmaille S.J."/>
            <person name="Fedrigo O."/>
            <person name="Jarvis E.D."/>
            <person name="Hiller M."/>
            <person name="Vernes S.C."/>
            <person name="Myers E.W."/>
            <person name="Teeling E.C."/>
        </authorList>
    </citation>
    <scope>NUCLEOTIDE SEQUENCE [LARGE SCALE GENOMIC DNA]</scope>
    <source>
        <strain evidence="10">Bat1K_MPI-CBG_1</strain>
    </source>
</reference>
<comment type="subcellular location">
    <subcellularLocation>
        <location evidence="2">Cytoplasm</location>
    </subcellularLocation>
    <subcellularLocation>
        <location evidence="1">Endomembrane system</location>
    </subcellularLocation>
</comment>
<dbReference type="Proteomes" id="UP000664940">
    <property type="component" value="Unassembled WGS sequence"/>
</dbReference>
<dbReference type="PANTHER" id="PTHR46735:SF3">
    <property type="entry name" value="CALPAIN SMALL SUBUNIT 1-RELATED"/>
    <property type="match status" value="1"/>
</dbReference>
<dbReference type="EMBL" id="JABVXQ010000016">
    <property type="protein sequence ID" value="KAF6073126.1"/>
    <property type="molecule type" value="Genomic_DNA"/>
</dbReference>